<dbReference type="GO" id="GO:0004252">
    <property type="term" value="F:serine-type endopeptidase activity"/>
    <property type="evidence" value="ECO:0007669"/>
    <property type="project" value="InterPro"/>
</dbReference>
<dbReference type="FunFam" id="4.10.740.10:FF:000001">
    <property type="entry name" value="vitamin K-dependent protein S"/>
    <property type="match status" value="1"/>
</dbReference>
<keyword evidence="5" id="KW-0812">Transmembrane</keyword>
<feature type="domain" description="Gla" evidence="14">
    <location>
        <begin position="40"/>
        <end position="86"/>
    </location>
</feature>
<keyword evidence="11" id="KW-0245">EGF-like domain</keyword>
<evidence type="ECO:0000313" key="16">
    <source>
        <dbReference type="Proteomes" id="UP000727407"/>
    </source>
</evidence>
<dbReference type="AlphaFoldDB" id="A0A8J4UNL5"/>
<dbReference type="InterPro" id="IPR001881">
    <property type="entry name" value="EGF-like_Ca-bd_dom"/>
</dbReference>
<dbReference type="Gene3D" id="2.10.25.10">
    <property type="entry name" value="Laminin"/>
    <property type="match status" value="2"/>
</dbReference>
<dbReference type="Pfam" id="PF00008">
    <property type="entry name" value="EGF"/>
    <property type="match status" value="1"/>
</dbReference>
<keyword evidence="10" id="KW-0325">Glycoprotein</keyword>
<keyword evidence="8" id="KW-0472">Membrane</keyword>
<dbReference type="PROSITE" id="PS50998">
    <property type="entry name" value="GLA_2"/>
    <property type="match status" value="1"/>
</dbReference>
<dbReference type="SMART" id="SM00069">
    <property type="entry name" value="GLA"/>
    <property type="match status" value="1"/>
</dbReference>
<evidence type="ECO:0000256" key="1">
    <source>
        <dbReference type="ARBA" id="ARBA00004247"/>
    </source>
</evidence>
<dbReference type="InterPro" id="IPR043504">
    <property type="entry name" value="Peptidase_S1_PA_chymotrypsin"/>
</dbReference>
<evidence type="ECO:0000256" key="6">
    <source>
        <dbReference type="ARBA" id="ARBA00022782"/>
    </source>
</evidence>
<dbReference type="PROSITE" id="PS00011">
    <property type="entry name" value="GLA_1"/>
    <property type="match status" value="1"/>
</dbReference>
<feature type="non-terminal residue" evidence="15">
    <location>
        <position position="1"/>
    </location>
</feature>
<feature type="chain" id="PRO_5035287367" evidence="12">
    <location>
        <begin position="18"/>
        <end position="243"/>
    </location>
</feature>
<dbReference type="GO" id="GO:0005615">
    <property type="term" value="C:extracellular space"/>
    <property type="evidence" value="ECO:0007669"/>
    <property type="project" value="TreeGrafter"/>
</dbReference>
<dbReference type="PANTHER" id="PTHR24278:SF34">
    <property type="entry name" value="COAGULATION FACTOR VII,-LIKE"/>
    <property type="match status" value="1"/>
</dbReference>
<dbReference type="GO" id="GO:0006508">
    <property type="term" value="P:proteolysis"/>
    <property type="evidence" value="ECO:0007669"/>
    <property type="project" value="InterPro"/>
</dbReference>
<dbReference type="InterPro" id="IPR001254">
    <property type="entry name" value="Trypsin_dom"/>
</dbReference>
<evidence type="ECO:0000256" key="3">
    <source>
        <dbReference type="ARBA" id="ARBA00022475"/>
    </source>
</evidence>
<dbReference type="PROSITE" id="PS50026">
    <property type="entry name" value="EGF_3"/>
    <property type="match status" value="1"/>
</dbReference>
<dbReference type="GO" id="GO:0003002">
    <property type="term" value="P:regionalization"/>
    <property type="evidence" value="ECO:0007669"/>
    <property type="project" value="UniProtKB-ARBA"/>
</dbReference>
<dbReference type="Pfam" id="PF00089">
    <property type="entry name" value="Trypsin"/>
    <property type="match status" value="1"/>
</dbReference>
<dbReference type="PROSITE" id="PS00022">
    <property type="entry name" value="EGF_1"/>
    <property type="match status" value="1"/>
</dbReference>
<dbReference type="Pfam" id="PF14670">
    <property type="entry name" value="FXa_inhibition"/>
    <property type="match status" value="1"/>
</dbReference>
<sequence length="243" mass="27227">MNLFLFISLLCIRACSGVPAAPLFLRRSEASQMLLHRSRRANSFIEELRLGNLERECVEEKCSYEEAKEIFPGPEQLEEFWKKYTEADHCQPGTCANGATCVSQGNAYICICPPKFQGRHCDKEALPQMFYDCLYENGGCGHFCTETEDSVHQCHCATGYKLAPDNRSCVSQVPFPCGKPVVVQVGPRIVRGQVCPKGQCPWQALLMYDDAYQCGGVILNSEWILTGAHCVWQLDESQIQVTV</sequence>
<keyword evidence="2" id="KW-0217">Developmental protein</keyword>
<keyword evidence="6" id="KW-0221">Differentiation</keyword>
<dbReference type="GO" id="GO:0051241">
    <property type="term" value="P:negative regulation of multicellular organismal process"/>
    <property type="evidence" value="ECO:0007669"/>
    <property type="project" value="UniProtKB-ARBA"/>
</dbReference>
<gene>
    <name evidence="15" type="ORF">DAT39_007668</name>
</gene>
<dbReference type="GO" id="GO:0051093">
    <property type="term" value="P:negative regulation of developmental process"/>
    <property type="evidence" value="ECO:0007669"/>
    <property type="project" value="UniProtKB-ARBA"/>
</dbReference>
<accession>A0A8J4UNL5</accession>
<name>A0A8J4UNL5_CLAMG</name>
<dbReference type="InterPro" id="IPR009003">
    <property type="entry name" value="Peptidase_S1_PA"/>
</dbReference>
<feature type="signal peptide" evidence="12">
    <location>
        <begin position="1"/>
        <end position="17"/>
    </location>
</feature>
<dbReference type="OrthoDB" id="10004439at2759"/>
<comment type="subcellular location">
    <subcellularLocation>
        <location evidence="1">Apical cell membrane</location>
        <topology evidence="1">Single-pass type I membrane protein</topology>
    </subcellularLocation>
</comment>
<dbReference type="SMART" id="SM00181">
    <property type="entry name" value="EGF"/>
    <property type="match status" value="2"/>
</dbReference>
<dbReference type="GO" id="GO:0009967">
    <property type="term" value="P:positive regulation of signal transduction"/>
    <property type="evidence" value="ECO:0007669"/>
    <property type="project" value="UniProtKB-ARBA"/>
</dbReference>
<dbReference type="PANTHER" id="PTHR24278">
    <property type="entry name" value="COAGULATION FACTOR"/>
    <property type="match status" value="1"/>
</dbReference>
<dbReference type="SMART" id="SM00179">
    <property type="entry name" value="EGF_CA"/>
    <property type="match status" value="1"/>
</dbReference>
<dbReference type="GO" id="GO:0030182">
    <property type="term" value="P:neuron differentiation"/>
    <property type="evidence" value="ECO:0007669"/>
    <property type="project" value="UniProtKB-ARBA"/>
</dbReference>
<keyword evidence="12" id="KW-0732">Signal</keyword>
<dbReference type="InterPro" id="IPR000742">
    <property type="entry name" value="EGF"/>
</dbReference>
<evidence type="ECO:0000256" key="12">
    <source>
        <dbReference type="SAM" id="SignalP"/>
    </source>
</evidence>
<evidence type="ECO:0000256" key="10">
    <source>
        <dbReference type="ARBA" id="ARBA00023180"/>
    </source>
</evidence>
<dbReference type="Gene3D" id="2.40.10.10">
    <property type="entry name" value="Trypsin-like serine proteases"/>
    <property type="match status" value="1"/>
</dbReference>
<evidence type="ECO:0000256" key="4">
    <source>
        <dbReference type="ARBA" id="ARBA00022553"/>
    </source>
</evidence>
<dbReference type="Pfam" id="PF00594">
    <property type="entry name" value="Gla"/>
    <property type="match status" value="1"/>
</dbReference>
<dbReference type="GO" id="GO:0005509">
    <property type="term" value="F:calcium ion binding"/>
    <property type="evidence" value="ECO:0007669"/>
    <property type="project" value="InterPro"/>
</dbReference>
<comment type="caution">
    <text evidence="15">The sequence shown here is derived from an EMBL/GenBank/DDBJ whole genome shotgun (WGS) entry which is preliminary data.</text>
</comment>
<comment type="caution">
    <text evidence="11">Lacks conserved residue(s) required for the propagation of feature annotation.</text>
</comment>
<keyword evidence="4" id="KW-0597">Phosphoprotein</keyword>
<dbReference type="SUPFAM" id="SSF57196">
    <property type="entry name" value="EGF/Laminin"/>
    <property type="match status" value="2"/>
</dbReference>
<feature type="domain" description="EGF-like" evidence="13">
    <location>
        <begin position="86"/>
        <end position="122"/>
    </location>
</feature>
<evidence type="ECO:0000256" key="11">
    <source>
        <dbReference type="PROSITE-ProRule" id="PRU00076"/>
    </source>
</evidence>
<reference evidence="15" key="1">
    <citation type="submission" date="2020-07" db="EMBL/GenBank/DDBJ databases">
        <title>Clarias magur genome sequencing, assembly and annotation.</title>
        <authorList>
            <person name="Kushwaha B."/>
            <person name="Kumar R."/>
            <person name="Das P."/>
            <person name="Joshi C.G."/>
            <person name="Kumar D."/>
            <person name="Nagpure N.S."/>
            <person name="Pandey M."/>
            <person name="Agarwal S."/>
            <person name="Srivastava S."/>
            <person name="Singh M."/>
            <person name="Sahoo L."/>
            <person name="Jayasankar P."/>
            <person name="Meher P.K."/>
            <person name="Koringa P.G."/>
            <person name="Iquebal M.A."/>
            <person name="Das S.P."/>
            <person name="Bit A."/>
            <person name="Patnaik S."/>
            <person name="Patel N."/>
            <person name="Shah T.M."/>
            <person name="Hinsu A."/>
            <person name="Jena J.K."/>
        </authorList>
    </citation>
    <scope>NUCLEOTIDE SEQUENCE</scope>
    <source>
        <strain evidence="15">CIFAMagur01</strain>
        <tissue evidence="15">Testis</tissue>
    </source>
</reference>
<dbReference type="CDD" id="cd00054">
    <property type="entry name" value="EGF_CA"/>
    <property type="match status" value="1"/>
</dbReference>
<evidence type="ECO:0000313" key="15">
    <source>
        <dbReference type="EMBL" id="KAF5902622.1"/>
    </source>
</evidence>
<dbReference type="FunFam" id="2.10.25.10:FF:000565">
    <property type="entry name" value="Predicted protein"/>
    <property type="match status" value="1"/>
</dbReference>
<evidence type="ECO:0000256" key="2">
    <source>
        <dbReference type="ARBA" id="ARBA00022473"/>
    </source>
</evidence>
<keyword evidence="7" id="KW-1133">Transmembrane helix</keyword>
<keyword evidence="3" id="KW-1003">Cell membrane</keyword>
<keyword evidence="9 11" id="KW-1015">Disulfide bond</keyword>
<dbReference type="GO" id="GO:0080090">
    <property type="term" value="P:regulation of primary metabolic process"/>
    <property type="evidence" value="ECO:0007669"/>
    <property type="project" value="UniProtKB-ARBA"/>
</dbReference>
<dbReference type="InterPro" id="IPR050442">
    <property type="entry name" value="Peptidase_S1_coag_factors"/>
</dbReference>
<dbReference type="GO" id="GO:0048468">
    <property type="term" value="P:cell development"/>
    <property type="evidence" value="ECO:0007669"/>
    <property type="project" value="UniProtKB-ARBA"/>
</dbReference>
<dbReference type="SUPFAM" id="SSF50494">
    <property type="entry name" value="Trypsin-like serine proteases"/>
    <property type="match status" value="1"/>
</dbReference>
<evidence type="ECO:0000256" key="7">
    <source>
        <dbReference type="ARBA" id="ARBA00022989"/>
    </source>
</evidence>
<dbReference type="Gene3D" id="4.10.740.10">
    <property type="entry name" value="Coagulation Factor IX"/>
    <property type="match status" value="1"/>
</dbReference>
<feature type="disulfide bond" evidence="11">
    <location>
        <begin position="112"/>
        <end position="121"/>
    </location>
</feature>
<dbReference type="PRINTS" id="PR00001">
    <property type="entry name" value="GLABLOOD"/>
</dbReference>
<evidence type="ECO:0000256" key="5">
    <source>
        <dbReference type="ARBA" id="ARBA00022692"/>
    </source>
</evidence>
<dbReference type="GO" id="GO:0008593">
    <property type="term" value="P:regulation of Notch signaling pathway"/>
    <property type="evidence" value="ECO:0007669"/>
    <property type="project" value="UniProtKB-ARBA"/>
</dbReference>
<organism evidence="15 16">
    <name type="scientific">Clarias magur</name>
    <name type="common">Asian catfish</name>
    <name type="synonym">Macropteronotus magur</name>
    <dbReference type="NCBI Taxonomy" id="1594786"/>
    <lineage>
        <taxon>Eukaryota</taxon>
        <taxon>Metazoa</taxon>
        <taxon>Chordata</taxon>
        <taxon>Craniata</taxon>
        <taxon>Vertebrata</taxon>
        <taxon>Euteleostomi</taxon>
        <taxon>Actinopterygii</taxon>
        <taxon>Neopterygii</taxon>
        <taxon>Teleostei</taxon>
        <taxon>Ostariophysi</taxon>
        <taxon>Siluriformes</taxon>
        <taxon>Clariidae</taxon>
        <taxon>Clarias</taxon>
    </lineage>
</organism>
<evidence type="ECO:0000256" key="8">
    <source>
        <dbReference type="ARBA" id="ARBA00023136"/>
    </source>
</evidence>
<dbReference type="GO" id="GO:0048592">
    <property type="term" value="P:eye morphogenesis"/>
    <property type="evidence" value="ECO:0007669"/>
    <property type="project" value="UniProtKB-ARBA"/>
</dbReference>
<evidence type="ECO:0000259" key="13">
    <source>
        <dbReference type="PROSITE" id="PS50026"/>
    </source>
</evidence>
<protein>
    <submittedName>
        <fullName evidence="15">Coagulation factor VII-like</fullName>
    </submittedName>
</protein>
<dbReference type="InterPro" id="IPR000294">
    <property type="entry name" value="GLA_domain"/>
</dbReference>
<dbReference type="EMBL" id="QNUK01000087">
    <property type="protein sequence ID" value="KAF5902622.1"/>
    <property type="molecule type" value="Genomic_DNA"/>
</dbReference>
<dbReference type="FunFam" id="2.10.25.10:FF:000513">
    <property type="entry name" value="Coagulation factor VII"/>
    <property type="match status" value="1"/>
</dbReference>
<dbReference type="InterPro" id="IPR035972">
    <property type="entry name" value="GLA-like_dom_SF"/>
</dbReference>
<dbReference type="SUPFAM" id="SSF57630">
    <property type="entry name" value="GLA-domain"/>
    <property type="match status" value="1"/>
</dbReference>
<evidence type="ECO:0000259" key="14">
    <source>
        <dbReference type="PROSITE" id="PS50998"/>
    </source>
</evidence>
<dbReference type="Proteomes" id="UP000727407">
    <property type="component" value="Unassembled WGS sequence"/>
</dbReference>
<keyword evidence="16" id="KW-1185">Reference proteome</keyword>
<dbReference type="InterPro" id="IPR017857">
    <property type="entry name" value="Coagulation_fac-like_Gla_dom"/>
</dbReference>
<evidence type="ECO:0000256" key="9">
    <source>
        <dbReference type="ARBA" id="ARBA00023157"/>
    </source>
</evidence>
<dbReference type="GO" id="GO:0016324">
    <property type="term" value="C:apical plasma membrane"/>
    <property type="evidence" value="ECO:0007669"/>
    <property type="project" value="UniProtKB-SubCell"/>
</dbReference>
<proteinExistence type="predicted"/>
<dbReference type="GO" id="GO:0060255">
    <property type="term" value="P:regulation of macromolecule metabolic process"/>
    <property type="evidence" value="ECO:0007669"/>
    <property type="project" value="UniProtKB-ARBA"/>
</dbReference>